<dbReference type="Gene3D" id="1.10.640.10">
    <property type="entry name" value="Haem peroxidase domain superfamily, animal type"/>
    <property type="match status" value="1"/>
</dbReference>
<proteinExistence type="predicted"/>
<dbReference type="GO" id="GO:0004601">
    <property type="term" value="F:peroxidase activity"/>
    <property type="evidence" value="ECO:0007669"/>
    <property type="project" value="InterPro"/>
</dbReference>
<dbReference type="Pfam" id="PF03098">
    <property type="entry name" value="An_peroxidase"/>
    <property type="match status" value="1"/>
</dbReference>
<sequence>MYCLFAGVSEPRVSVVEGRALPNARVLSTILYPEKDVPDEVNTLAVMQFGQLISHDTALSPDQQSLMSESCCTCLPASWWFVATIGYSQSHPGQKEDTGMSLEYHHTEFMISGSFH</sequence>
<dbReference type="GO" id="GO:0006979">
    <property type="term" value="P:response to oxidative stress"/>
    <property type="evidence" value="ECO:0007669"/>
    <property type="project" value="InterPro"/>
</dbReference>
<evidence type="ECO:0000313" key="1">
    <source>
        <dbReference type="EMBL" id="CAD7202330.1"/>
    </source>
</evidence>
<protein>
    <submittedName>
        <fullName evidence="1">Uncharacterized protein</fullName>
    </submittedName>
</protein>
<gene>
    <name evidence="1" type="ORF">TDIB3V08_LOCUS8515</name>
</gene>
<dbReference type="EMBL" id="OA569254">
    <property type="protein sequence ID" value="CAD7202330.1"/>
    <property type="molecule type" value="Genomic_DNA"/>
</dbReference>
<dbReference type="InterPro" id="IPR010255">
    <property type="entry name" value="Haem_peroxidase_sf"/>
</dbReference>
<dbReference type="AlphaFoldDB" id="A0A7R8VSM3"/>
<dbReference type="GO" id="GO:0020037">
    <property type="term" value="F:heme binding"/>
    <property type="evidence" value="ECO:0007669"/>
    <property type="project" value="InterPro"/>
</dbReference>
<name>A0A7R8VSM3_TIMDO</name>
<dbReference type="InterPro" id="IPR019791">
    <property type="entry name" value="Haem_peroxidase_animal"/>
</dbReference>
<reference evidence="1" key="1">
    <citation type="submission" date="2020-11" db="EMBL/GenBank/DDBJ databases">
        <authorList>
            <person name="Tran Van P."/>
        </authorList>
    </citation>
    <scope>NUCLEOTIDE SEQUENCE</scope>
</reference>
<dbReference type="InterPro" id="IPR037120">
    <property type="entry name" value="Haem_peroxidase_sf_animal"/>
</dbReference>
<accession>A0A7R8VSM3</accession>
<dbReference type="PROSITE" id="PS50292">
    <property type="entry name" value="PEROXIDASE_3"/>
    <property type="match status" value="1"/>
</dbReference>
<dbReference type="SUPFAM" id="SSF48113">
    <property type="entry name" value="Heme-dependent peroxidases"/>
    <property type="match status" value="1"/>
</dbReference>
<organism evidence="1">
    <name type="scientific">Timema douglasi</name>
    <name type="common">Walking stick</name>
    <dbReference type="NCBI Taxonomy" id="61478"/>
    <lineage>
        <taxon>Eukaryota</taxon>
        <taxon>Metazoa</taxon>
        <taxon>Ecdysozoa</taxon>
        <taxon>Arthropoda</taxon>
        <taxon>Hexapoda</taxon>
        <taxon>Insecta</taxon>
        <taxon>Pterygota</taxon>
        <taxon>Neoptera</taxon>
        <taxon>Polyneoptera</taxon>
        <taxon>Phasmatodea</taxon>
        <taxon>Timematodea</taxon>
        <taxon>Timematoidea</taxon>
        <taxon>Timematidae</taxon>
        <taxon>Timema</taxon>
    </lineage>
</organism>